<dbReference type="PANTHER" id="PTHR30582:SF2">
    <property type="entry name" value="L,D-TRANSPEPTIDASE YCIB-RELATED"/>
    <property type="match status" value="1"/>
</dbReference>
<keyword evidence="2" id="KW-0808">Transferase</keyword>
<feature type="domain" description="L,D-TPase catalytic" evidence="9">
    <location>
        <begin position="293"/>
        <end position="418"/>
    </location>
</feature>
<keyword evidence="6 7" id="KW-0961">Cell wall biogenesis/degradation</keyword>
<keyword evidence="5" id="KW-0012">Acyltransferase</keyword>
<dbReference type="Pfam" id="PF17964">
    <property type="entry name" value="Big_10"/>
    <property type="match status" value="1"/>
</dbReference>
<proteinExistence type="predicted"/>
<dbReference type="Gene3D" id="2.60.40.3710">
    <property type="match status" value="1"/>
</dbReference>
<dbReference type="Proteomes" id="UP001501821">
    <property type="component" value="Unassembled WGS sequence"/>
</dbReference>
<evidence type="ECO:0000256" key="7">
    <source>
        <dbReference type="PROSITE-ProRule" id="PRU01373"/>
    </source>
</evidence>
<evidence type="ECO:0000313" key="11">
    <source>
        <dbReference type="Proteomes" id="UP001501821"/>
    </source>
</evidence>
<evidence type="ECO:0000256" key="2">
    <source>
        <dbReference type="ARBA" id="ARBA00022679"/>
    </source>
</evidence>
<dbReference type="Gene3D" id="2.60.40.3780">
    <property type="match status" value="1"/>
</dbReference>
<keyword evidence="4 7" id="KW-0573">Peptidoglycan synthesis</keyword>
<feature type="active site" description="Nucleophile" evidence="7">
    <location>
        <position position="394"/>
    </location>
</feature>
<evidence type="ECO:0000256" key="4">
    <source>
        <dbReference type="ARBA" id="ARBA00022984"/>
    </source>
</evidence>
<feature type="compositionally biased region" description="Polar residues" evidence="8">
    <location>
        <begin position="82"/>
        <end position="93"/>
    </location>
</feature>
<dbReference type="CDD" id="cd16913">
    <property type="entry name" value="YkuD_like"/>
    <property type="match status" value="1"/>
</dbReference>
<dbReference type="InterPro" id="IPR005490">
    <property type="entry name" value="LD_TPept_cat_dom"/>
</dbReference>
<evidence type="ECO:0000313" key="10">
    <source>
        <dbReference type="EMBL" id="GAA3813231.1"/>
    </source>
</evidence>
<dbReference type="InterPro" id="IPR050979">
    <property type="entry name" value="LD-transpeptidase"/>
</dbReference>
<evidence type="ECO:0000256" key="5">
    <source>
        <dbReference type="ARBA" id="ARBA00023315"/>
    </source>
</evidence>
<reference evidence="11" key="1">
    <citation type="journal article" date="2019" name="Int. J. Syst. Evol. Microbiol.">
        <title>The Global Catalogue of Microorganisms (GCM) 10K type strain sequencing project: providing services to taxonomists for standard genome sequencing and annotation.</title>
        <authorList>
            <consortium name="The Broad Institute Genomics Platform"/>
            <consortium name="The Broad Institute Genome Sequencing Center for Infectious Disease"/>
            <person name="Wu L."/>
            <person name="Ma J."/>
        </authorList>
    </citation>
    <scope>NUCLEOTIDE SEQUENCE [LARGE SCALE GENOMIC DNA]</scope>
    <source>
        <strain evidence="11">JCM 16953</strain>
    </source>
</reference>
<dbReference type="PANTHER" id="PTHR30582">
    <property type="entry name" value="L,D-TRANSPEPTIDASE"/>
    <property type="match status" value="1"/>
</dbReference>
<sequence length="447" mass="47938">MPPPVILLERLRRGAGFPNPADKYRWGVAPSPSRETLHTMLPVPNPKRRAPFAAGVALLVCTGLALTGCNATKDLPVVGDDNSPTDASTSPVAQASPAKLHVNVKRGAKNVSVDTLVEVSATGGSLKNVAVSSSAGKVAGALAKSGADWKATDRLEPGTTYTVRALGRGEDGTTSRWTSTFTTQALTLDQQTYPSVAPLQGQTVGVGMPVIVHFDVPVTDKKSFERNMHVDATPAQPGTWHWVSDTEAHWRPKSYWKAGTKVHVAVDVNGVSAGNGIYGQENRDVDFNIGDAHVYKVNMATDEMQVFSNGKLLRTIPITTGQQPAYTTRSGTKVIIEKFVSKDMNSETVGITGADAYNIKGVQYAMRVTYSGEFIHAAPWSVYAQGSENVSHGCTGMSTENAKWLFDLSNVGDVVEYTGTDRPMEPDNGYGDWNIAYKDYRSASALS</sequence>
<feature type="active site" description="Proton donor/acceptor" evidence="7">
    <location>
        <position position="376"/>
    </location>
</feature>
<dbReference type="EMBL" id="BAABAH010000003">
    <property type="protein sequence ID" value="GAA3813231.1"/>
    <property type="molecule type" value="Genomic_DNA"/>
</dbReference>
<gene>
    <name evidence="10" type="ORF">GCM10022242_14550</name>
</gene>
<evidence type="ECO:0000256" key="8">
    <source>
        <dbReference type="SAM" id="MobiDB-lite"/>
    </source>
</evidence>
<evidence type="ECO:0000256" key="3">
    <source>
        <dbReference type="ARBA" id="ARBA00022960"/>
    </source>
</evidence>
<evidence type="ECO:0000259" key="9">
    <source>
        <dbReference type="PROSITE" id="PS52029"/>
    </source>
</evidence>
<dbReference type="InterPro" id="IPR038063">
    <property type="entry name" value="Transpep_catalytic_dom"/>
</dbReference>
<evidence type="ECO:0000256" key="6">
    <source>
        <dbReference type="ARBA" id="ARBA00023316"/>
    </source>
</evidence>
<comment type="caution">
    <text evidence="10">The sequence shown here is derived from an EMBL/GenBank/DDBJ whole genome shotgun (WGS) entry which is preliminary data.</text>
</comment>
<protein>
    <submittedName>
        <fullName evidence="10">Ig-like domain-containing protein</fullName>
    </submittedName>
</protein>
<organism evidence="10 11">
    <name type="scientific">Nocardioides panacisoli</name>
    <dbReference type="NCBI Taxonomy" id="627624"/>
    <lineage>
        <taxon>Bacteria</taxon>
        <taxon>Bacillati</taxon>
        <taxon>Actinomycetota</taxon>
        <taxon>Actinomycetes</taxon>
        <taxon>Propionibacteriales</taxon>
        <taxon>Nocardioidaceae</taxon>
        <taxon>Nocardioides</taxon>
    </lineage>
</organism>
<dbReference type="CDD" id="cd13432">
    <property type="entry name" value="LDT_IgD_like_2"/>
    <property type="match status" value="1"/>
</dbReference>
<dbReference type="SUPFAM" id="SSF141523">
    <property type="entry name" value="L,D-transpeptidase catalytic domain-like"/>
    <property type="match status" value="1"/>
</dbReference>
<dbReference type="Gene3D" id="2.40.440.10">
    <property type="entry name" value="L,D-transpeptidase catalytic domain-like"/>
    <property type="match status" value="1"/>
</dbReference>
<dbReference type="PROSITE" id="PS52029">
    <property type="entry name" value="LD_TPASE"/>
    <property type="match status" value="1"/>
</dbReference>
<dbReference type="Pfam" id="PF03734">
    <property type="entry name" value="YkuD"/>
    <property type="match status" value="1"/>
</dbReference>
<keyword evidence="11" id="KW-1185">Reference proteome</keyword>
<accession>A0ABP7I9W7</accession>
<keyword evidence="3 7" id="KW-0133">Cell shape</keyword>
<name>A0ABP7I9W7_9ACTN</name>
<evidence type="ECO:0000256" key="1">
    <source>
        <dbReference type="ARBA" id="ARBA00004752"/>
    </source>
</evidence>
<feature type="region of interest" description="Disordered" evidence="8">
    <location>
        <begin position="77"/>
        <end position="97"/>
    </location>
</feature>
<comment type="pathway">
    <text evidence="1 7">Cell wall biogenesis; peptidoglycan biosynthesis.</text>
</comment>
<dbReference type="InterPro" id="IPR041280">
    <property type="entry name" value="Big_10"/>
</dbReference>